<keyword evidence="2" id="KW-0238">DNA-binding</keyword>
<dbReference type="Proteomes" id="UP001151699">
    <property type="component" value="Chromosome A"/>
</dbReference>
<dbReference type="Pfam" id="PF02198">
    <property type="entry name" value="SAM_PNT"/>
    <property type="match status" value="1"/>
</dbReference>
<reference evidence="2" key="1">
    <citation type="submission" date="2022-07" db="EMBL/GenBank/DDBJ databases">
        <authorList>
            <person name="Trinca V."/>
            <person name="Uliana J.V.C."/>
            <person name="Torres T.T."/>
            <person name="Ward R.J."/>
            <person name="Monesi N."/>
        </authorList>
    </citation>
    <scope>NUCLEOTIDE SEQUENCE</scope>
    <source>
        <strain evidence="2">HSMRA1968</strain>
        <tissue evidence="2">Whole embryos</tissue>
    </source>
</reference>
<dbReference type="Gene3D" id="1.10.150.50">
    <property type="entry name" value="Transcription Factor, Ets-1"/>
    <property type="match status" value="1"/>
</dbReference>
<evidence type="ECO:0000313" key="2">
    <source>
        <dbReference type="EMBL" id="KAJ6648064.1"/>
    </source>
</evidence>
<dbReference type="PROSITE" id="PS51433">
    <property type="entry name" value="PNT"/>
    <property type="match status" value="1"/>
</dbReference>
<name>A0A9Q0NES7_9DIPT</name>
<protein>
    <submittedName>
        <fullName evidence="2">DNA-binding protein D-ETS-4</fullName>
    </submittedName>
</protein>
<dbReference type="OrthoDB" id="5961210at2759"/>
<comment type="caution">
    <text evidence="2">The sequence shown here is derived from an EMBL/GenBank/DDBJ whole genome shotgun (WGS) entry which is preliminary data.</text>
</comment>
<dbReference type="SUPFAM" id="SSF47769">
    <property type="entry name" value="SAM/Pointed domain"/>
    <property type="match status" value="1"/>
</dbReference>
<dbReference type="InterPro" id="IPR013761">
    <property type="entry name" value="SAM/pointed_sf"/>
</dbReference>
<dbReference type="InterPro" id="IPR003118">
    <property type="entry name" value="Pointed_dom"/>
</dbReference>
<gene>
    <name evidence="2" type="primary">Ets98B</name>
    <name evidence="2" type="ORF">Bhyg_03289</name>
</gene>
<organism evidence="2 3">
    <name type="scientific">Pseudolycoriella hygida</name>
    <dbReference type="NCBI Taxonomy" id="35572"/>
    <lineage>
        <taxon>Eukaryota</taxon>
        <taxon>Metazoa</taxon>
        <taxon>Ecdysozoa</taxon>
        <taxon>Arthropoda</taxon>
        <taxon>Hexapoda</taxon>
        <taxon>Insecta</taxon>
        <taxon>Pterygota</taxon>
        <taxon>Neoptera</taxon>
        <taxon>Endopterygota</taxon>
        <taxon>Diptera</taxon>
        <taxon>Nematocera</taxon>
        <taxon>Sciaroidea</taxon>
        <taxon>Sciaridae</taxon>
        <taxon>Pseudolycoriella</taxon>
    </lineage>
</organism>
<proteinExistence type="predicted"/>
<dbReference type="SMART" id="SM00251">
    <property type="entry name" value="SAM_PNT"/>
    <property type="match status" value="1"/>
</dbReference>
<dbReference type="AlphaFoldDB" id="A0A9Q0NES7"/>
<sequence>MEATKAFESSFVKNMPQIVPAGLYSPDTYSVYAENFDLSLLPADGEVLLCPQSQLSNNQSPQSNDYIPATIFHDSPIKVEKNNWSNLPFTSNQQFQYNNSLGSQPREPFITVFPPSPTPSIDCTQTQFHIKQEYMDLLPPSPPDSNCAPSPRSDIKSENDFETETCINIDSLLQRSFDAFESKKQDHQLLREYLLDTTFQRKHNLKPLDLDSLIAEWINRGKIEPLFVLALEQFRKDHVQTCAALNISPDPQKWTKAQVQSWLQQTTKQFQLTTVPEMDVLFPEDGAALLRLTDEEFIKRLPQGGGTIHAQLIVWRAALSDTTPWIDNQSSGTTSTAHTAMLWSPIEKCQSAEASDGNYNFVFCIITTETRSKEREIN</sequence>
<evidence type="ECO:0000259" key="1">
    <source>
        <dbReference type="PROSITE" id="PS51433"/>
    </source>
</evidence>
<feature type="domain" description="PNT" evidence="1">
    <location>
        <begin position="233"/>
        <end position="319"/>
    </location>
</feature>
<keyword evidence="3" id="KW-1185">Reference proteome</keyword>
<dbReference type="GO" id="GO:0043565">
    <property type="term" value="F:sequence-specific DNA binding"/>
    <property type="evidence" value="ECO:0007669"/>
    <property type="project" value="InterPro"/>
</dbReference>
<dbReference type="EMBL" id="WJQU01000001">
    <property type="protein sequence ID" value="KAJ6648064.1"/>
    <property type="molecule type" value="Genomic_DNA"/>
</dbReference>
<accession>A0A9Q0NES7</accession>
<evidence type="ECO:0000313" key="3">
    <source>
        <dbReference type="Proteomes" id="UP001151699"/>
    </source>
</evidence>